<evidence type="ECO:0000256" key="4">
    <source>
        <dbReference type="ARBA" id="ARBA00022801"/>
    </source>
</evidence>
<dbReference type="GO" id="GO:0005615">
    <property type="term" value="C:extracellular space"/>
    <property type="evidence" value="ECO:0007669"/>
    <property type="project" value="TreeGrafter"/>
</dbReference>
<dbReference type="OrthoDB" id="5749027at2"/>
<reference evidence="9 10" key="1">
    <citation type="submission" date="2015-07" db="EMBL/GenBank/DDBJ databases">
        <authorList>
            <person name="Noorani M."/>
        </authorList>
    </citation>
    <scope>NUCLEOTIDE SEQUENCE [LARGE SCALE GENOMIC DNA]</scope>
    <source>
        <strain evidence="9 10">KCTC 42284</strain>
    </source>
</reference>
<evidence type="ECO:0000256" key="6">
    <source>
        <dbReference type="ARBA" id="ARBA00023049"/>
    </source>
</evidence>
<comment type="similarity">
    <text evidence="2 7">Belongs to the peptidase M14 family.</text>
</comment>
<feature type="domain" description="Peptidase M14" evidence="8">
    <location>
        <begin position="52"/>
        <end position="386"/>
    </location>
</feature>
<dbReference type="PANTHER" id="PTHR11705">
    <property type="entry name" value="PROTEASE FAMILY M14 CARBOXYPEPTIDASE A,B"/>
    <property type="match status" value="1"/>
</dbReference>
<dbReference type="GO" id="GO:0008270">
    <property type="term" value="F:zinc ion binding"/>
    <property type="evidence" value="ECO:0007669"/>
    <property type="project" value="InterPro"/>
</dbReference>
<dbReference type="AlphaFoldDB" id="A0A0K0XT24"/>
<dbReference type="PRINTS" id="PR00765">
    <property type="entry name" value="CRBOXYPTASEA"/>
</dbReference>
<dbReference type="Gene3D" id="3.40.630.10">
    <property type="entry name" value="Zn peptidases"/>
    <property type="match status" value="1"/>
</dbReference>
<dbReference type="Pfam" id="PF00246">
    <property type="entry name" value="Peptidase_M14"/>
    <property type="match status" value="1"/>
</dbReference>
<evidence type="ECO:0000259" key="8">
    <source>
        <dbReference type="PROSITE" id="PS52035"/>
    </source>
</evidence>
<keyword evidence="4" id="KW-0378">Hydrolase</keyword>
<evidence type="ECO:0000313" key="10">
    <source>
        <dbReference type="Proteomes" id="UP000066624"/>
    </source>
</evidence>
<dbReference type="GO" id="GO:0004181">
    <property type="term" value="F:metallocarboxypeptidase activity"/>
    <property type="evidence" value="ECO:0007669"/>
    <property type="project" value="InterPro"/>
</dbReference>
<protein>
    <recommendedName>
        <fullName evidence="8">Peptidase M14 domain-containing protein</fullName>
    </recommendedName>
</protein>
<dbReference type="RefSeq" id="WP_049724516.1">
    <property type="nucleotide sequence ID" value="NZ_CP012154.1"/>
</dbReference>
<evidence type="ECO:0000256" key="3">
    <source>
        <dbReference type="ARBA" id="ARBA00022670"/>
    </source>
</evidence>
<dbReference type="SUPFAM" id="SSF53187">
    <property type="entry name" value="Zn-dependent exopeptidases"/>
    <property type="match status" value="1"/>
</dbReference>
<keyword evidence="6" id="KW-0482">Metalloprotease</keyword>
<evidence type="ECO:0000256" key="5">
    <source>
        <dbReference type="ARBA" id="ARBA00022833"/>
    </source>
</evidence>
<comment type="cofactor">
    <cofactor evidence="1">
        <name>Zn(2+)</name>
        <dbReference type="ChEBI" id="CHEBI:29105"/>
    </cofactor>
</comment>
<organism evidence="9 10">
    <name type="scientific">Wenzhouxiangella marina</name>
    <dbReference type="NCBI Taxonomy" id="1579979"/>
    <lineage>
        <taxon>Bacteria</taxon>
        <taxon>Pseudomonadati</taxon>
        <taxon>Pseudomonadota</taxon>
        <taxon>Gammaproteobacteria</taxon>
        <taxon>Chromatiales</taxon>
        <taxon>Wenzhouxiangellaceae</taxon>
        <taxon>Wenzhouxiangella</taxon>
    </lineage>
</organism>
<dbReference type="SMART" id="SM00631">
    <property type="entry name" value="Zn_pept"/>
    <property type="match status" value="1"/>
</dbReference>
<dbReference type="GO" id="GO:0006508">
    <property type="term" value="P:proteolysis"/>
    <property type="evidence" value="ECO:0007669"/>
    <property type="project" value="UniProtKB-KW"/>
</dbReference>
<dbReference type="EMBL" id="CP012154">
    <property type="protein sequence ID" value="AKS40838.1"/>
    <property type="molecule type" value="Genomic_DNA"/>
</dbReference>
<feature type="active site" description="Proton donor/acceptor" evidence="7">
    <location>
        <position position="339"/>
    </location>
</feature>
<dbReference type="KEGG" id="wma:WM2015_456"/>
<evidence type="ECO:0000256" key="1">
    <source>
        <dbReference type="ARBA" id="ARBA00001947"/>
    </source>
</evidence>
<evidence type="ECO:0000256" key="7">
    <source>
        <dbReference type="PROSITE-ProRule" id="PRU01379"/>
    </source>
</evidence>
<name>A0A0K0XT24_9GAMM</name>
<accession>A0A0K0XT24</accession>
<gene>
    <name evidence="9" type="ORF">WM2015_456</name>
</gene>
<proteinExistence type="inferred from homology"/>
<dbReference type="PANTHER" id="PTHR11705:SF143">
    <property type="entry name" value="SLL0236 PROTEIN"/>
    <property type="match status" value="1"/>
</dbReference>
<dbReference type="Proteomes" id="UP000066624">
    <property type="component" value="Chromosome"/>
</dbReference>
<keyword evidence="5" id="KW-0862">Zinc</keyword>
<dbReference type="InterPro" id="IPR000834">
    <property type="entry name" value="Peptidase_M14"/>
</dbReference>
<evidence type="ECO:0000313" key="9">
    <source>
        <dbReference type="EMBL" id="AKS40838.1"/>
    </source>
</evidence>
<sequence length="855" mass="93999">MSRRLILGSLALLLLSSSAFGQRLANWTEGNGELGLGYPVPIPVDTPLPFDGFRTYAGLHSRHQDLMLQSDRVSGEVVGQSRNGREIWAYRLAASGDRTPEGLPRSAVFYTGGIHAREWQSPEVVTGLMERLVAGQGDHFLTDFVADHVNVVVLPVMNIDGFLQTQANPSRNWLETDNRNPQFWPRDGRMRRKNLRGTDGDFFTTGDHLAGVDLNRNNPPFWPGPPETGIQDDLTWRGPSAQSEPEIQAMLAAAGLAPADRLRFFADMHSYTSVFFSVHTSNLRRNAIQSRLFSTLSNHHAALPGNRVYVDSVSSIDVGIGTTSEYFGQLYQIPSATWEIEPGENGAVDYGGFGNNGHDGFILPESEIRRVRENLAETMLVAAYHMADPPHVAMAEVVDVATGAVVWSAHWDDAENEMRDFVNQSLAPLVPGRAYELWMAFSKPMRWRENGQVVPFPGRSASSINLNLWIESGNDVIAADFGPPEWLDQAGGAPNGYHRYRDDAFRIAFTISDAPETLAQIDEINAGEDGIHFTVLTSDLTGNLLDANPATRARWEDGAWADYDSASGSLDSGGADRSLELDLRVAAGDPGTEAVRGVHSAMWIDPDRGGEGWVIEVLPDGQAVGYWFTYDEEGHPRWLLGQGPVVANQIRFENLLAPVGGRFGPGFDPDEVELLPAGSARLVFSDCEQGWFDYRAFGQTQRLPLNRLTRGLGLDCGPSDVPPPDRAVQNGSWFDPDHAGEGYTVQWLDNGQVLVMWFSYDATGQQYWMLGQGESQAGDDRILLDNVLSARGARFGRAFDPQEVELFDWGSIEMQLGCETGSASYQSLLPEFGSGDFELLRLSYIDGLTTCPPGN</sequence>
<dbReference type="PROSITE" id="PS52035">
    <property type="entry name" value="PEPTIDASE_M14"/>
    <property type="match status" value="1"/>
</dbReference>
<keyword evidence="3" id="KW-0645">Protease</keyword>
<dbReference type="STRING" id="1579979.WM2015_456"/>
<keyword evidence="10" id="KW-1185">Reference proteome</keyword>
<evidence type="ECO:0000256" key="2">
    <source>
        <dbReference type="ARBA" id="ARBA00005988"/>
    </source>
</evidence>